<feature type="active site" description="Charge relay system" evidence="9">
    <location>
        <position position="123"/>
    </location>
</feature>
<reference evidence="12 13" key="1">
    <citation type="submission" date="2019-04" db="EMBL/GenBank/DDBJ databases">
        <title>Geobacter oryzae sp. nov., ferric-reducing bacteria isolated from paddy soil.</title>
        <authorList>
            <person name="Xu Z."/>
            <person name="Masuda Y."/>
            <person name="Itoh H."/>
            <person name="Senoo K."/>
        </authorList>
    </citation>
    <scope>NUCLEOTIDE SEQUENCE [LARGE SCALE GENOMIC DNA]</scope>
    <source>
        <strain evidence="12 13">Red111</strain>
    </source>
</reference>
<evidence type="ECO:0000313" key="13">
    <source>
        <dbReference type="Proteomes" id="UP000306416"/>
    </source>
</evidence>
<comment type="caution">
    <text evidence="12">The sequence shown here is derived from an EMBL/GenBank/DDBJ whole genome shotgun (WGS) entry which is preliminary data.</text>
</comment>
<feature type="binding site" evidence="10">
    <location>
        <begin position="244"/>
        <end position="248"/>
    </location>
    <ligand>
        <name>substrate</name>
    </ligand>
</feature>
<evidence type="ECO:0000256" key="3">
    <source>
        <dbReference type="ARBA" id="ARBA00022670"/>
    </source>
</evidence>
<comment type="subcellular location">
    <subcellularLocation>
        <location evidence="1">Periplasm</location>
    </subcellularLocation>
</comment>
<keyword evidence="7" id="KW-0378">Hydrolase</keyword>
<evidence type="ECO:0000256" key="8">
    <source>
        <dbReference type="ARBA" id="ARBA00022825"/>
    </source>
</evidence>
<evidence type="ECO:0000256" key="10">
    <source>
        <dbReference type="PIRSR" id="PIRSR611782-2"/>
    </source>
</evidence>
<dbReference type="Gene3D" id="2.40.10.120">
    <property type="match status" value="1"/>
</dbReference>
<dbReference type="NCBIfam" id="TIGR02037">
    <property type="entry name" value="degP_htrA_DO"/>
    <property type="match status" value="1"/>
</dbReference>
<dbReference type="InterPro" id="IPR001478">
    <property type="entry name" value="PDZ"/>
</dbReference>
<feature type="active site" description="Charge relay system" evidence="9">
    <location>
        <position position="228"/>
    </location>
</feature>
<evidence type="ECO:0000256" key="2">
    <source>
        <dbReference type="ARBA" id="ARBA00010541"/>
    </source>
</evidence>
<dbReference type="SMART" id="SM00228">
    <property type="entry name" value="PDZ"/>
    <property type="match status" value="2"/>
</dbReference>
<dbReference type="InterPro" id="IPR041489">
    <property type="entry name" value="PDZ_6"/>
</dbReference>
<protein>
    <submittedName>
        <fullName evidence="12">DegQ family serine endoprotease</fullName>
    </submittedName>
</protein>
<feature type="binding site" evidence="10">
    <location>
        <position position="153"/>
    </location>
    <ligand>
        <name>substrate</name>
    </ligand>
</feature>
<evidence type="ECO:0000256" key="6">
    <source>
        <dbReference type="ARBA" id="ARBA00022764"/>
    </source>
</evidence>
<dbReference type="InterPro" id="IPR009003">
    <property type="entry name" value="Peptidase_S1_PA"/>
</dbReference>
<dbReference type="Gene3D" id="2.30.42.10">
    <property type="match status" value="2"/>
</dbReference>
<proteinExistence type="inferred from homology"/>
<dbReference type="AlphaFoldDB" id="A0A4S1CN56"/>
<dbReference type="SUPFAM" id="SSF50494">
    <property type="entry name" value="Trypsin-like serine proteases"/>
    <property type="match status" value="1"/>
</dbReference>
<dbReference type="InterPro" id="IPR036034">
    <property type="entry name" value="PDZ_sf"/>
</dbReference>
<dbReference type="InterPro" id="IPR001940">
    <property type="entry name" value="Peptidase_S1C"/>
</dbReference>
<dbReference type="PRINTS" id="PR00834">
    <property type="entry name" value="PROTEASES2C"/>
</dbReference>
<dbReference type="RefSeq" id="WP_135869539.1">
    <property type="nucleotide sequence ID" value="NZ_SRSC01000001.1"/>
</dbReference>
<keyword evidence="5" id="KW-0677">Repeat</keyword>
<dbReference type="Pfam" id="PF13365">
    <property type="entry name" value="Trypsin_2"/>
    <property type="match status" value="1"/>
</dbReference>
<dbReference type="GO" id="GO:0006515">
    <property type="term" value="P:protein quality control for misfolded or incompletely synthesized proteins"/>
    <property type="evidence" value="ECO:0007669"/>
    <property type="project" value="TreeGrafter"/>
</dbReference>
<dbReference type="Pfam" id="PF13180">
    <property type="entry name" value="PDZ_2"/>
    <property type="match status" value="1"/>
</dbReference>
<dbReference type="Proteomes" id="UP000306416">
    <property type="component" value="Unassembled WGS sequence"/>
</dbReference>
<keyword evidence="8" id="KW-0720">Serine protease</keyword>
<feature type="binding site" evidence="10">
    <location>
        <position position="123"/>
    </location>
    <ligand>
        <name>substrate</name>
    </ligand>
</feature>
<feature type="binding site" evidence="10">
    <location>
        <begin position="226"/>
        <end position="228"/>
    </location>
    <ligand>
        <name>substrate</name>
    </ligand>
</feature>
<feature type="active site" description="Charge relay system" evidence="9">
    <location>
        <position position="153"/>
    </location>
</feature>
<dbReference type="PROSITE" id="PS51257">
    <property type="entry name" value="PROKAR_LIPOPROTEIN"/>
    <property type="match status" value="1"/>
</dbReference>
<dbReference type="PANTHER" id="PTHR22939:SF129">
    <property type="entry name" value="SERINE PROTEASE HTRA2, MITOCHONDRIAL"/>
    <property type="match status" value="1"/>
</dbReference>
<dbReference type="InterPro" id="IPR011782">
    <property type="entry name" value="Pept_S1C_Do"/>
</dbReference>
<dbReference type="EMBL" id="SRSC01000001">
    <property type="protein sequence ID" value="TGU75239.1"/>
    <property type="molecule type" value="Genomic_DNA"/>
</dbReference>
<evidence type="ECO:0000256" key="9">
    <source>
        <dbReference type="PIRSR" id="PIRSR611782-1"/>
    </source>
</evidence>
<sequence length="477" mass="50959">MKSIRLLAVFLILSTVLTSCKKKEGAMLYESNRKESVPAPVQEVPKDILVTQQAFTTLVKKVTPSVVNISTIGKKKLVRPFFEGSPFFEDFFGDMGRPQYRRESSLGSGFILNQEGYIVTNDHVVRDAETIQVKLSNESVYTGKVIGSDPKTDIAVIKINAKEPLPAAVLGDSTKLQVGQWAIAIGNPFGLDRTVTVGVVSATGRSNMGIETYEDFIQTDASINPGNSGGPLLNIYGEVIGINTAIVAAGQGIGFAIPVNMAKQVVTQLISKGNVSRGWLGVSIQSVTEEMAKSFGLPRASGALVNEVVPGGPAAKSGIVQGDIITGFNGTAVKDVRQLQRLVGETPIGKKVEVELYRDGKQLKVQVTTAPAESAQAQPQAQRPDREAGVLGLSVEELGPDARRRGMTGVVVSDLEPGGIAEESGIQRGDVIVSVNQRKVRNLAEYQKSMKDAANRGAVALLVRRGNASIYFALKLR</sequence>
<dbReference type="PANTHER" id="PTHR22939">
    <property type="entry name" value="SERINE PROTEASE FAMILY S1C HTRA-RELATED"/>
    <property type="match status" value="1"/>
</dbReference>
<name>A0A4S1CN56_9BACT</name>
<comment type="similarity">
    <text evidence="2">Belongs to the peptidase S1C family.</text>
</comment>
<dbReference type="SUPFAM" id="SSF50156">
    <property type="entry name" value="PDZ domain-like"/>
    <property type="match status" value="2"/>
</dbReference>
<keyword evidence="3 12" id="KW-0645">Protease</keyword>
<evidence type="ECO:0000259" key="11">
    <source>
        <dbReference type="PROSITE" id="PS50106"/>
    </source>
</evidence>
<keyword evidence="6" id="KW-0574">Periplasm</keyword>
<keyword evidence="4" id="KW-0732">Signal</keyword>
<keyword evidence="13" id="KW-1185">Reference proteome</keyword>
<feature type="domain" description="PDZ" evidence="11">
    <location>
        <begin position="378"/>
        <end position="467"/>
    </location>
</feature>
<evidence type="ECO:0000256" key="5">
    <source>
        <dbReference type="ARBA" id="ARBA00022737"/>
    </source>
</evidence>
<dbReference type="GO" id="GO:0042597">
    <property type="term" value="C:periplasmic space"/>
    <property type="evidence" value="ECO:0007669"/>
    <property type="project" value="UniProtKB-SubCell"/>
</dbReference>
<evidence type="ECO:0000256" key="7">
    <source>
        <dbReference type="ARBA" id="ARBA00022801"/>
    </source>
</evidence>
<dbReference type="Pfam" id="PF17820">
    <property type="entry name" value="PDZ_6"/>
    <property type="match status" value="1"/>
</dbReference>
<evidence type="ECO:0000256" key="4">
    <source>
        <dbReference type="ARBA" id="ARBA00022729"/>
    </source>
</evidence>
<accession>A0A4S1CN56</accession>
<evidence type="ECO:0000256" key="1">
    <source>
        <dbReference type="ARBA" id="ARBA00004418"/>
    </source>
</evidence>
<evidence type="ECO:0000313" key="12">
    <source>
        <dbReference type="EMBL" id="TGU75239.1"/>
    </source>
</evidence>
<feature type="domain" description="PDZ" evidence="11">
    <location>
        <begin position="269"/>
        <end position="360"/>
    </location>
</feature>
<dbReference type="CDD" id="cd10839">
    <property type="entry name" value="cpPDZ1_DegP-like"/>
    <property type="match status" value="1"/>
</dbReference>
<dbReference type="PROSITE" id="PS50106">
    <property type="entry name" value="PDZ"/>
    <property type="match status" value="2"/>
</dbReference>
<organism evidence="12 13">
    <name type="scientific">Geomonas terrae</name>
    <dbReference type="NCBI Taxonomy" id="2562681"/>
    <lineage>
        <taxon>Bacteria</taxon>
        <taxon>Pseudomonadati</taxon>
        <taxon>Thermodesulfobacteriota</taxon>
        <taxon>Desulfuromonadia</taxon>
        <taxon>Geobacterales</taxon>
        <taxon>Geobacteraceae</taxon>
        <taxon>Geomonas</taxon>
    </lineage>
</organism>
<gene>
    <name evidence="12" type="ORF">E4633_07260</name>
</gene>
<dbReference type="GO" id="GO:0004252">
    <property type="term" value="F:serine-type endopeptidase activity"/>
    <property type="evidence" value="ECO:0007669"/>
    <property type="project" value="InterPro"/>
</dbReference>